<dbReference type="Proteomes" id="UP000295689">
    <property type="component" value="Unassembled WGS sequence"/>
</dbReference>
<organism evidence="3 4">
    <name type="scientific">Mesobacillus foraminis</name>
    <dbReference type="NCBI Taxonomy" id="279826"/>
    <lineage>
        <taxon>Bacteria</taxon>
        <taxon>Bacillati</taxon>
        <taxon>Bacillota</taxon>
        <taxon>Bacilli</taxon>
        <taxon>Bacillales</taxon>
        <taxon>Bacillaceae</taxon>
        <taxon>Mesobacillus</taxon>
    </lineage>
</organism>
<feature type="transmembrane region" description="Helical" evidence="2">
    <location>
        <begin position="31"/>
        <end position="51"/>
    </location>
</feature>
<evidence type="ECO:0000256" key="2">
    <source>
        <dbReference type="SAM" id="Phobius"/>
    </source>
</evidence>
<dbReference type="InterPro" id="IPR019649">
    <property type="entry name" value="DUF2512"/>
</dbReference>
<protein>
    <submittedName>
        <fullName evidence="3">Uncharacterized protein DUF2512</fullName>
    </submittedName>
</protein>
<keyword evidence="2" id="KW-1133">Transmembrane helix</keyword>
<evidence type="ECO:0000256" key="1">
    <source>
        <dbReference type="SAM" id="MobiDB-lite"/>
    </source>
</evidence>
<name>A0A4R2BKG5_9BACI</name>
<feature type="region of interest" description="Disordered" evidence="1">
    <location>
        <begin position="139"/>
        <end position="165"/>
    </location>
</feature>
<reference evidence="3 4" key="1">
    <citation type="journal article" date="2015" name="Stand. Genomic Sci.">
        <title>Genomic Encyclopedia of Bacterial and Archaeal Type Strains, Phase III: the genomes of soil and plant-associated and newly described type strains.</title>
        <authorList>
            <person name="Whitman W.B."/>
            <person name="Woyke T."/>
            <person name="Klenk H.P."/>
            <person name="Zhou Y."/>
            <person name="Lilburn T.G."/>
            <person name="Beck B.J."/>
            <person name="De Vos P."/>
            <person name="Vandamme P."/>
            <person name="Eisen J.A."/>
            <person name="Garrity G."/>
            <person name="Hugenholtz P."/>
            <person name="Kyrpides N.C."/>
        </authorList>
    </citation>
    <scope>NUCLEOTIDE SEQUENCE [LARGE SCALE GENOMIC DNA]</scope>
    <source>
        <strain evidence="3 4">CV53</strain>
    </source>
</reference>
<feature type="transmembrane region" description="Helical" evidence="2">
    <location>
        <begin position="86"/>
        <end position="108"/>
    </location>
</feature>
<accession>A0A4R2BKG5</accession>
<dbReference type="RefSeq" id="WP_158287013.1">
    <property type="nucleotide sequence ID" value="NZ_JABUHM010000002.1"/>
</dbReference>
<keyword evidence="2" id="KW-0812">Transmembrane</keyword>
<dbReference type="EMBL" id="SLVV01000003">
    <property type="protein sequence ID" value="TCN26619.1"/>
    <property type="molecule type" value="Genomic_DNA"/>
</dbReference>
<feature type="transmembrane region" description="Helical" evidence="2">
    <location>
        <begin position="58"/>
        <end position="80"/>
    </location>
</feature>
<gene>
    <name evidence="3" type="ORF">EV146_103142</name>
</gene>
<proteinExistence type="predicted"/>
<evidence type="ECO:0000313" key="4">
    <source>
        <dbReference type="Proteomes" id="UP000295689"/>
    </source>
</evidence>
<feature type="transmembrane region" description="Helical" evidence="2">
    <location>
        <begin position="7"/>
        <end position="25"/>
    </location>
</feature>
<evidence type="ECO:0000313" key="3">
    <source>
        <dbReference type="EMBL" id="TCN26619.1"/>
    </source>
</evidence>
<keyword evidence="2" id="KW-0472">Membrane</keyword>
<keyword evidence="4" id="KW-1185">Reference proteome</keyword>
<dbReference type="AlphaFoldDB" id="A0A4R2BKG5"/>
<dbReference type="Pfam" id="PF10710">
    <property type="entry name" value="DUF2512"/>
    <property type="match status" value="1"/>
</dbReference>
<sequence length="165" mass="18324">MKHFWALLIKFTSVAIVLFSILSIFNIGVGTILFISIVTTLVAYVLGDLYILPKMGTIAAIVGDFGLTFGLVWILCELFVTTPMNTLSASLFCALAITAVEVFFHLYVRNHILSNNADSFIPTVTKYDSLTTEFSKEISPVNNKTNSRDGNKNMQNQRSAMEDKK</sequence>
<comment type="caution">
    <text evidence="3">The sequence shown here is derived from an EMBL/GenBank/DDBJ whole genome shotgun (WGS) entry which is preliminary data.</text>
</comment>